<protein>
    <submittedName>
        <fullName evidence="1">Uncharacterized protein</fullName>
    </submittedName>
</protein>
<comment type="caution">
    <text evidence="1">The sequence shown here is derived from an EMBL/GenBank/DDBJ whole genome shotgun (WGS) entry which is preliminary data.</text>
</comment>
<dbReference type="RefSeq" id="WP_273678050.1">
    <property type="nucleotide sequence ID" value="NZ_JAQQXQ010000006.1"/>
</dbReference>
<sequence>MDNTTTDRAHLVVDTTGSDFEPTSYDIAPEDRELAERLAQFDPLAVPSPVKLTGGGAFNAPERFSVSILPPDKRGGIEAQLARVPADQRAQREHELVLEALKANSVNIRIKAGAGEGASPVERERLLIAREVYDLENEETSIYAQLAEVHRWVPVFDENGARVIDPNTGQQKVQAVEVVQGDRRKAMEARVADIRRQIELLDGFEGDRRLQRALKVTVEAEKARQQQLEEGQEARRRADEINRDMRVEAKAQTYAKHRRSAL</sequence>
<evidence type="ECO:0000313" key="1">
    <source>
        <dbReference type="EMBL" id="MDC8754847.1"/>
    </source>
</evidence>
<proteinExistence type="predicted"/>
<evidence type="ECO:0000313" key="2">
    <source>
        <dbReference type="Proteomes" id="UP001216558"/>
    </source>
</evidence>
<keyword evidence="2" id="KW-1185">Reference proteome</keyword>
<accession>A0ABT5JPZ7</accession>
<dbReference type="EMBL" id="JAQQXQ010000006">
    <property type="protein sequence ID" value="MDC8754847.1"/>
    <property type="molecule type" value="Genomic_DNA"/>
</dbReference>
<reference evidence="1 2" key="1">
    <citation type="submission" date="2022-10" db="EMBL/GenBank/DDBJ databases">
        <title>Erythrobacter sp. sf7 Genome sequencing.</title>
        <authorList>
            <person name="Park S."/>
        </authorList>
    </citation>
    <scope>NUCLEOTIDE SEQUENCE [LARGE SCALE GENOMIC DNA]</scope>
    <source>
        <strain evidence="2">sf7</strain>
    </source>
</reference>
<name>A0ABT5JPZ7_9SPHN</name>
<gene>
    <name evidence="1" type="ORF">OIK40_09365</name>
</gene>
<dbReference type="Proteomes" id="UP001216558">
    <property type="component" value="Unassembled WGS sequence"/>
</dbReference>
<organism evidence="1 2">
    <name type="scientific">Erythrobacter fulvus</name>
    <dbReference type="NCBI Taxonomy" id="2987523"/>
    <lineage>
        <taxon>Bacteria</taxon>
        <taxon>Pseudomonadati</taxon>
        <taxon>Pseudomonadota</taxon>
        <taxon>Alphaproteobacteria</taxon>
        <taxon>Sphingomonadales</taxon>
        <taxon>Erythrobacteraceae</taxon>
        <taxon>Erythrobacter/Porphyrobacter group</taxon>
        <taxon>Erythrobacter</taxon>
    </lineage>
</organism>